<keyword evidence="2" id="KW-1185">Reference proteome</keyword>
<evidence type="ECO:0000313" key="2">
    <source>
        <dbReference type="Proteomes" id="UP001497480"/>
    </source>
</evidence>
<dbReference type="EMBL" id="CAXHTB010000001">
    <property type="protein sequence ID" value="CAL0298955.1"/>
    <property type="molecule type" value="Genomic_DNA"/>
</dbReference>
<sequence length="83" mass="9564">MHALSLKFDNFFSHFGCSRTQFWNQHNYHPSNSEKVARGGSSNATMLGLLCSKSCYLFALYVDLLGGLRLQMEMLIYYNTYSH</sequence>
<organism evidence="1 2">
    <name type="scientific">Lupinus luteus</name>
    <name type="common">European yellow lupine</name>
    <dbReference type="NCBI Taxonomy" id="3873"/>
    <lineage>
        <taxon>Eukaryota</taxon>
        <taxon>Viridiplantae</taxon>
        <taxon>Streptophyta</taxon>
        <taxon>Embryophyta</taxon>
        <taxon>Tracheophyta</taxon>
        <taxon>Spermatophyta</taxon>
        <taxon>Magnoliopsida</taxon>
        <taxon>eudicotyledons</taxon>
        <taxon>Gunneridae</taxon>
        <taxon>Pentapetalae</taxon>
        <taxon>rosids</taxon>
        <taxon>fabids</taxon>
        <taxon>Fabales</taxon>
        <taxon>Fabaceae</taxon>
        <taxon>Papilionoideae</taxon>
        <taxon>50 kb inversion clade</taxon>
        <taxon>genistoids sensu lato</taxon>
        <taxon>core genistoids</taxon>
        <taxon>Genisteae</taxon>
        <taxon>Lupinus</taxon>
    </lineage>
</organism>
<reference evidence="1 2" key="1">
    <citation type="submission" date="2024-03" db="EMBL/GenBank/DDBJ databases">
        <authorList>
            <person name="Martinez-Hernandez J."/>
        </authorList>
    </citation>
    <scope>NUCLEOTIDE SEQUENCE [LARGE SCALE GENOMIC DNA]</scope>
</reference>
<comment type="caution">
    <text evidence="1">The sequence shown here is derived from an EMBL/GenBank/DDBJ whole genome shotgun (WGS) entry which is preliminary data.</text>
</comment>
<name>A0AAV1VPN0_LUPLU</name>
<dbReference type="AlphaFoldDB" id="A0AAV1VPN0"/>
<evidence type="ECO:0000313" key="1">
    <source>
        <dbReference type="EMBL" id="CAL0298955.1"/>
    </source>
</evidence>
<accession>A0AAV1VPN0</accession>
<gene>
    <name evidence="1" type="ORF">LLUT_LOCUS15</name>
</gene>
<protein>
    <submittedName>
        <fullName evidence="1">Uncharacterized protein</fullName>
    </submittedName>
</protein>
<proteinExistence type="predicted"/>
<dbReference type="Proteomes" id="UP001497480">
    <property type="component" value="Unassembled WGS sequence"/>
</dbReference>